<gene>
    <name evidence="2" type="ORF">SAMN05216565_102278</name>
</gene>
<proteinExistence type="predicted"/>
<organism evidence="2 3">
    <name type="scientific">Litchfieldia salsa</name>
    <dbReference type="NCBI Taxonomy" id="930152"/>
    <lineage>
        <taxon>Bacteria</taxon>
        <taxon>Bacillati</taxon>
        <taxon>Bacillota</taxon>
        <taxon>Bacilli</taxon>
        <taxon>Bacillales</taxon>
        <taxon>Bacillaceae</taxon>
        <taxon>Litchfieldia</taxon>
    </lineage>
</organism>
<dbReference type="EMBL" id="FNJU01000002">
    <property type="protein sequence ID" value="SDP30352.1"/>
    <property type="molecule type" value="Genomic_DNA"/>
</dbReference>
<dbReference type="InterPro" id="IPR011989">
    <property type="entry name" value="ARM-like"/>
</dbReference>
<evidence type="ECO:0000313" key="3">
    <source>
        <dbReference type="Proteomes" id="UP000199159"/>
    </source>
</evidence>
<dbReference type="STRING" id="930152.SAMN05216565_102278"/>
<keyword evidence="1" id="KW-0472">Membrane</keyword>
<dbReference type="AlphaFoldDB" id="A0A1H0RLJ2"/>
<sequence>MLYNEIHFFISLLLGLFFVLSMLLLYLIIQKAIANNRRCKIDVYKELTREQMYRYISSNEDSQNFVPTSQVKFKALEELLAGYTKLLEGETATERIRTFATTYFKDSYKRSLFHRRWSIRMNTLYMIDDFHMENLFPEVLRLYESKRLTSSEETQILKIMAGYGYEGLEEHIRNPKYPLSEFMVRSIYNRMPLEKFNDLLERYDDLDVELQLPLIDLIAVKNLYSYKQHLIALLSSEKFEVRIRSLKAIAELGLFIPTDTLVKHLFATQWQERMMAAKVCGGGNDLSCIDILKELMSDSHFLVRSQAAQSIGRLPKGKDILRQLSENSPDSYTKDIATEWLERG</sequence>
<name>A0A1H0RLJ2_9BACI</name>
<dbReference type="RefSeq" id="WP_090850650.1">
    <property type="nucleotide sequence ID" value="NZ_FNJU01000002.1"/>
</dbReference>
<dbReference type="OrthoDB" id="2112914at2"/>
<feature type="transmembrane region" description="Helical" evidence="1">
    <location>
        <begin position="6"/>
        <end position="29"/>
    </location>
</feature>
<dbReference type="Pfam" id="PF13646">
    <property type="entry name" value="HEAT_2"/>
    <property type="match status" value="1"/>
</dbReference>
<dbReference type="Proteomes" id="UP000199159">
    <property type="component" value="Unassembled WGS sequence"/>
</dbReference>
<keyword evidence="1" id="KW-1133">Transmembrane helix</keyword>
<dbReference type="InterPro" id="IPR016024">
    <property type="entry name" value="ARM-type_fold"/>
</dbReference>
<accession>A0A1H0RLJ2</accession>
<evidence type="ECO:0008006" key="4">
    <source>
        <dbReference type="Google" id="ProtNLM"/>
    </source>
</evidence>
<evidence type="ECO:0000313" key="2">
    <source>
        <dbReference type="EMBL" id="SDP30352.1"/>
    </source>
</evidence>
<protein>
    <recommendedName>
        <fullName evidence="4">HEAT repeat domain-containing protein</fullName>
    </recommendedName>
</protein>
<reference evidence="3" key="1">
    <citation type="submission" date="2016-10" db="EMBL/GenBank/DDBJ databases">
        <authorList>
            <person name="Varghese N."/>
            <person name="Submissions S."/>
        </authorList>
    </citation>
    <scope>NUCLEOTIDE SEQUENCE [LARGE SCALE GENOMIC DNA]</scope>
    <source>
        <strain evidence="3">IBRC-M10078</strain>
    </source>
</reference>
<dbReference type="Gene3D" id="1.25.10.10">
    <property type="entry name" value="Leucine-rich Repeat Variant"/>
    <property type="match status" value="1"/>
</dbReference>
<keyword evidence="3" id="KW-1185">Reference proteome</keyword>
<evidence type="ECO:0000256" key="1">
    <source>
        <dbReference type="SAM" id="Phobius"/>
    </source>
</evidence>
<dbReference type="SUPFAM" id="SSF48371">
    <property type="entry name" value="ARM repeat"/>
    <property type="match status" value="1"/>
</dbReference>
<keyword evidence="1" id="KW-0812">Transmembrane</keyword>